<evidence type="ECO:0000313" key="3">
    <source>
        <dbReference type="Proteomes" id="UP001428341"/>
    </source>
</evidence>
<dbReference type="Pfam" id="PF00646">
    <property type="entry name" value="F-box"/>
    <property type="match status" value="1"/>
</dbReference>
<dbReference type="Proteomes" id="UP001428341">
    <property type="component" value="Unassembled WGS sequence"/>
</dbReference>
<gene>
    <name evidence="2" type="ORF">WN944_026508</name>
</gene>
<protein>
    <recommendedName>
        <fullName evidence="1">F-box domain-containing protein</fullName>
    </recommendedName>
</protein>
<dbReference type="PANTHER" id="PTHR32278">
    <property type="entry name" value="F-BOX DOMAIN-CONTAINING PROTEIN"/>
    <property type="match status" value="1"/>
</dbReference>
<dbReference type="InterPro" id="IPR025886">
    <property type="entry name" value="PP2-like"/>
</dbReference>
<dbReference type="Pfam" id="PF14299">
    <property type="entry name" value="PP2"/>
    <property type="match status" value="1"/>
</dbReference>
<dbReference type="EMBL" id="JBCGBO010000024">
    <property type="protein sequence ID" value="KAK9183357.1"/>
    <property type="molecule type" value="Genomic_DNA"/>
</dbReference>
<dbReference type="InterPro" id="IPR001810">
    <property type="entry name" value="F-box_dom"/>
</dbReference>
<dbReference type="CDD" id="cd22162">
    <property type="entry name" value="F-box_AtSKIP3-like"/>
    <property type="match status" value="3"/>
</dbReference>
<accession>A0AAP0LT55</accession>
<dbReference type="PANTHER" id="PTHR32278:SF144">
    <property type="entry name" value="F-BOX PROTEIN PP2-B12 ISOFORM X1"/>
    <property type="match status" value="1"/>
</dbReference>
<dbReference type="SMART" id="SM00256">
    <property type="entry name" value="FBOX"/>
    <property type="match status" value="3"/>
</dbReference>
<reference evidence="2 3" key="1">
    <citation type="submission" date="2024-05" db="EMBL/GenBank/DDBJ databases">
        <title>Haplotype-resolved chromosome-level genome assembly of Huyou (Citrus changshanensis).</title>
        <authorList>
            <person name="Miao C."/>
            <person name="Chen W."/>
            <person name="Wu Y."/>
            <person name="Wang L."/>
            <person name="Zhao S."/>
            <person name="Grierson D."/>
            <person name="Xu C."/>
            <person name="Chen K."/>
        </authorList>
    </citation>
    <scope>NUCLEOTIDE SEQUENCE [LARGE SCALE GENOMIC DNA]</scope>
    <source>
        <strain evidence="2">01-14</strain>
        <tissue evidence="2">Leaf</tissue>
    </source>
</reference>
<feature type="domain" description="F-box" evidence="1">
    <location>
        <begin position="104"/>
        <end position="144"/>
    </location>
</feature>
<comment type="caution">
    <text evidence="2">The sequence shown here is derived from an EMBL/GenBank/DDBJ whole genome shotgun (WGS) entry which is preliminary data.</text>
</comment>
<dbReference type="InterPro" id="IPR036047">
    <property type="entry name" value="F-box-like_dom_sf"/>
</dbReference>
<organism evidence="2 3">
    <name type="scientific">Citrus x changshan-huyou</name>
    <dbReference type="NCBI Taxonomy" id="2935761"/>
    <lineage>
        <taxon>Eukaryota</taxon>
        <taxon>Viridiplantae</taxon>
        <taxon>Streptophyta</taxon>
        <taxon>Embryophyta</taxon>
        <taxon>Tracheophyta</taxon>
        <taxon>Spermatophyta</taxon>
        <taxon>Magnoliopsida</taxon>
        <taxon>eudicotyledons</taxon>
        <taxon>Gunneridae</taxon>
        <taxon>Pentapetalae</taxon>
        <taxon>rosids</taxon>
        <taxon>malvids</taxon>
        <taxon>Sapindales</taxon>
        <taxon>Rutaceae</taxon>
        <taxon>Aurantioideae</taxon>
        <taxon>Citrus</taxon>
    </lineage>
</organism>
<dbReference type="AlphaFoldDB" id="A0AAP0LT55"/>
<name>A0AAP0LT55_9ROSI</name>
<evidence type="ECO:0000313" key="2">
    <source>
        <dbReference type="EMBL" id="KAK9183357.1"/>
    </source>
</evidence>
<sequence>MDITVVGHQSAECISHIISLTVPRDACKSSLVCHVFKSAADSDSVGEFLCKVCHIQLFAKAIPELCSRAEWEKMLRDWGVRALCSMRRCTQCVKRSEMDITNVLPVERISHMISLTAPRDACRLAVVSPVFKSAADSDLVWEKFLPSDHKLIIPNSVSSSSLVTSLSKKVLIFHLYHHPIFINNGTMEKETGRKCYVVGARGYLLSFIEKALHRRRVGKNVTWLGQEGLTLHKGEYFDENGDDNILVSSLLNFDGSQHPAWPHHTKCILHIISLTTPRDACRLAVVSPAFKSAADSDVVWEKFLPSDYKLIISSSVSASSLITSLSKKDLYFHLCHHPILVNNGTMSFALEKEYGKKCYMVGARGLCIEWASTPNCWKWTSLPESRFPEVAELVYLMYFWFCEVSARLDTRILSHRTNYAVGKPISGIQRTRIVSGVYIEGINDKGRQRLFQEPCKNTLQLIQDRKDGWMEIEMGEFFNKNGDDGTLLCSLHDFDKFGTSLIIQGIEVRPKKG</sequence>
<dbReference type="SUPFAM" id="SSF81383">
    <property type="entry name" value="F-box domain"/>
    <property type="match status" value="2"/>
</dbReference>
<feature type="domain" description="F-box" evidence="1">
    <location>
        <begin position="9"/>
        <end position="49"/>
    </location>
</feature>
<keyword evidence="3" id="KW-1185">Reference proteome</keyword>
<evidence type="ECO:0000259" key="1">
    <source>
        <dbReference type="SMART" id="SM00256"/>
    </source>
</evidence>
<proteinExistence type="predicted"/>
<dbReference type="Gene3D" id="1.20.1280.50">
    <property type="match status" value="1"/>
</dbReference>
<feature type="domain" description="F-box" evidence="1">
    <location>
        <begin position="265"/>
        <end position="303"/>
    </location>
</feature>